<sequence>MYRNVHPILIMALPENFTALLQQEQMDPDTAIESRRSLTTFLNHPNTASMANGARAAVGAGGGNPMGLYLSSHILHESTVTTSNPVTDTTENVNYHSSVTQDPVMVVNPFKDSARLIVNNNNTGIDVLNDKSCNYLQVSMPSESSGLVTNTGCSSSSSSSSSDTFKYVRRDNTPVNLPRVTPAVLCSDASSNLLDVFSRADIVLENMNVRFGFMPEIIAAVSKFKGLTKEEVIKQMVSQNNINNNSNNNNGNGKKTTVDPVTGDIVITNATFPDTRPLYTAANGGTSSFKWGDINDRKMHAKAFPTFFIGNPTAAATANGVPLTSEGISLTEEKRKKIAGISEGSIGTGALRAAANTRLSSDMEPVMKGWNNIVQLQQTFKKASDKLTHLLRSGGIPPRSQETNAIINKMHDSFKTLEECRRVIQDEAALLVATSDLLTGGYGGDAALAMVSPVRPEMTGLIGAISAPVRGISHLLKLGGVSAANAAIRKRLNLPTSNGKTLPEHGIVHKSAKTLLLDSDSISNLYNTDLQDVVSNARDNNNLGRIMQSLGLKGNNAGDLVYSARQLTDLITVPEYGNNRDLTKRQAILKMLISNPEILENVADTIYLTTGKNALAPVSAQEMACASLTVGGSGGGKLSSDDNVQSLNRLYFRV</sequence>
<dbReference type="EMBL" id="AF132668">
    <property type="protein sequence ID" value="AAP80588.1"/>
    <property type="molecule type" value="Genomic_DNA"/>
</dbReference>
<accession>Q7TCM3</accession>
<reference evidence="1" key="1">
    <citation type="journal article" date="2000" name="Virology">
        <title>Identification and characterization of a shrimp white spot syndrome virus (WSSV) gene that encodes a novel chimeric polypeptide of cellular-type thymidine kinase and thymidylate kinase.</title>
        <authorList>
            <person name="Tsai M.F."/>
            <person name="Yu H.T."/>
            <person name="Tzeng H.F."/>
            <person name="Leu J.H."/>
            <person name="Chou C.M."/>
            <person name="Huang C.J."/>
            <person name="Wang C.H."/>
            <person name="Lin J.Y."/>
            <person name="Kou G.H."/>
            <person name="Lo C.F."/>
        </authorList>
    </citation>
    <scope>NUCLEOTIDE SEQUENCE</scope>
</reference>
<organism evidence="1">
    <name type="scientific">White spot syndrome virus</name>
    <name type="common">WSSV</name>
    <name type="synonym">White spot bacilliform virus</name>
    <dbReference type="NCBI Taxonomy" id="92652"/>
    <lineage>
        <taxon>Viruses</taxon>
        <taxon>Viruses incertae sedis</taxon>
        <taxon>Naldaviricetes</taxon>
        <taxon>Nimaviridae</taxon>
        <taxon>Whispovirus</taxon>
        <taxon>White spot syndrome virus</taxon>
    </lineage>
</organism>
<proteinExistence type="predicted"/>
<organismHost>
    <name type="scientific">Crustacea</name>
    <name type="common">crustaceans</name>
    <dbReference type="NCBI Taxonomy" id="6657"/>
</organismHost>
<name>Q7TCM3_WSSV</name>
<protein>
    <submittedName>
        <fullName evidence="1">Uncharacterized protein</fullName>
    </submittedName>
</protein>
<evidence type="ECO:0000313" key="1">
    <source>
        <dbReference type="EMBL" id="AAP80588.1"/>
    </source>
</evidence>